<accession>A0A1T4VRF3</accession>
<dbReference type="Proteomes" id="UP000190814">
    <property type="component" value="Unassembled WGS sequence"/>
</dbReference>
<dbReference type="PANTHER" id="PTHR43434:SF1">
    <property type="entry name" value="PHOSPHOGLYCOLATE PHOSPHATASE"/>
    <property type="match status" value="1"/>
</dbReference>
<gene>
    <name evidence="2" type="ORF">SAMN02745111_01387</name>
</gene>
<protein>
    <submittedName>
        <fullName evidence="2">Haloacid dehalogenase-like hydrolase</fullName>
    </submittedName>
</protein>
<dbReference type="SFLD" id="SFLDG01129">
    <property type="entry name" value="C1.5:_HAD__Beta-PGM__Phosphata"/>
    <property type="match status" value="1"/>
</dbReference>
<organism evidence="2 3">
    <name type="scientific">Eubacterium uniforme</name>
    <dbReference type="NCBI Taxonomy" id="39495"/>
    <lineage>
        <taxon>Bacteria</taxon>
        <taxon>Bacillati</taxon>
        <taxon>Bacillota</taxon>
        <taxon>Clostridia</taxon>
        <taxon>Eubacteriales</taxon>
        <taxon>Eubacteriaceae</taxon>
        <taxon>Eubacterium</taxon>
    </lineage>
</organism>
<dbReference type="CDD" id="cd01427">
    <property type="entry name" value="HAD_like"/>
    <property type="match status" value="1"/>
</dbReference>
<keyword evidence="2" id="KW-0378">Hydrolase</keyword>
<dbReference type="OrthoDB" id="9794086at2"/>
<dbReference type="AlphaFoldDB" id="A0A1T4VRF3"/>
<dbReference type="Gene3D" id="3.40.50.1000">
    <property type="entry name" value="HAD superfamily/HAD-like"/>
    <property type="match status" value="1"/>
</dbReference>
<dbReference type="GO" id="GO:0005829">
    <property type="term" value="C:cytosol"/>
    <property type="evidence" value="ECO:0007669"/>
    <property type="project" value="TreeGrafter"/>
</dbReference>
<dbReference type="SFLD" id="SFLDS00003">
    <property type="entry name" value="Haloacid_Dehalogenase"/>
    <property type="match status" value="1"/>
</dbReference>
<dbReference type="STRING" id="39495.SAMN02745111_01387"/>
<proteinExistence type="predicted"/>
<dbReference type="PANTHER" id="PTHR43434">
    <property type="entry name" value="PHOSPHOGLYCOLATE PHOSPHATASE"/>
    <property type="match status" value="1"/>
</dbReference>
<evidence type="ECO:0000256" key="1">
    <source>
        <dbReference type="SAM" id="MobiDB-lite"/>
    </source>
</evidence>
<dbReference type="GO" id="GO:0008967">
    <property type="term" value="F:phosphoglycolate phosphatase activity"/>
    <property type="evidence" value="ECO:0007669"/>
    <property type="project" value="TreeGrafter"/>
</dbReference>
<dbReference type="Pfam" id="PF00702">
    <property type="entry name" value="Hydrolase"/>
    <property type="match status" value="1"/>
</dbReference>
<reference evidence="2 3" key="1">
    <citation type="submission" date="2017-02" db="EMBL/GenBank/DDBJ databases">
        <authorList>
            <person name="Peterson S.W."/>
        </authorList>
    </citation>
    <scope>NUCLEOTIDE SEQUENCE [LARGE SCALE GENOMIC DNA]</scope>
    <source>
        <strain evidence="2 3">ATCC 35992</strain>
    </source>
</reference>
<feature type="compositionally biased region" description="Basic and acidic residues" evidence="1">
    <location>
        <begin position="113"/>
        <end position="133"/>
    </location>
</feature>
<dbReference type="InterPro" id="IPR036412">
    <property type="entry name" value="HAD-like_sf"/>
</dbReference>
<dbReference type="EMBL" id="FUXZ01000008">
    <property type="protein sequence ID" value="SKA67071.1"/>
    <property type="molecule type" value="Genomic_DNA"/>
</dbReference>
<sequence>MSLFDKYKVIVFDLGGTLMEYVGMPLNWSEYYPEAFRHVNEINKLNLSEEEISKAVEILKSYNPRITKREIEIDPEDMFKEILKSWNANKQIYEQVFPKDNKHNFDINDSDESENKKFDKDNNSDESENKLFDKDNTSDIDSFIKKIIQDFFDGMNLRPVIFDYTKNLIKSCKAHGCKVACLTDLASGMPDYIFREDIAEIVNEFDLYVSSKTCGYRKPNKAGIEYIASKCEVDVKQILLVGDEEKDYNTANNANCDFMFISDFKNYSN</sequence>
<name>A0A1T4VRF3_9FIRM</name>
<dbReference type="GO" id="GO:0006281">
    <property type="term" value="P:DNA repair"/>
    <property type="evidence" value="ECO:0007669"/>
    <property type="project" value="TreeGrafter"/>
</dbReference>
<dbReference type="RefSeq" id="WP_078766265.1">
    <property type="nucleotide sequence ID" value="NZ_FUXZ01000008.1"/>
</dbReference>
<dbReference type="InterPro" id="IPR050155">
    <property type="entry name" value="HAD-like_hydrolase_sf"/>
</dbReference>
<evidence type="ECO:0000313" key="3">
    <source>
        <dbReference type="Proteomes" id="UP000190814"/>
    </source>
</evidence>
<dbReference type="SUPFAM" id="SSF56784">
    <property type="entry name" value="HAD-like"/>
    <property type="match status" value="1"/>
</dbReference>
<evidence type="ECO:0000313" key="2">
    <source>
        <dbReference type="EMBL" id="SKA67071.1"/>
    </source>
</evidence>
<feature type="region of interest" description="Disordered" evidence="1">
    <location>
        <begin position="103"/>
        <end position="133"/>
    </location>
</feature>
<keyword evidence="3" id="KW-1185">Reference proteome</keyword>
<dbReference type="InterPro" id="IPR023214">
    <property type="entry name" value="HAD_sf"/>
</dbReference>